<keyword evidence="2" id="KW-1185">Reference proteome</keyword>
<proteinExistence type="predicted"/>
<organism evidence="1 2">
    <name type="scientific">Neisseria bacilliformis ATCC BAA-1200</name>
    <dbReference type="NCBI Taxonomy" id="888742"/>
    <lineage>
        <taxon>Bacteria</taxon>
        <taxon>Pseudomonadati</taxon>
        <taxon>Pseudomonadota</taxon>
        <taxon>Betaproteobacteria</taxon>
        <taxon>Neisseriales</taxon>
        <taxon>Neisseriaceae</taxon>
        <taxon>Neisseria</taxon>
    </lineage>
</organism>
<sequence>MPDLRSGKTKSAFQTASAVKVGRARFRICGEDKDLLGSRERVRRRGGTPCVGFDMGWQAV</sequence>
<name>F2BES0_9NEIS</name>
<protein>
    <submittedName>
        <fullName evidence="1">Uncharacterized protein</fullName>
    </submittedName>
</protein>
<dbReference type="HOGENOM" id="CLU_2936796_0_0_4"/>
<dbReference type="AlphaFoldDB" id="F2BES0"/>
<accession>F2BES0</accession>
<gene>
    <name evidence="1" type="ORF">HMPREF9123_2227</name>
</gene>
<evidence type="ECO:0000313" key="2">
    <source>
        <dbReference type="Proteomes" id="UP000004105"/>
    </source>
</evidence>
<dbReference type="EMBL" id="AFAY01000046">
    <property type="protein sequence ID" value="EGF09975.1"/>
    <property type="molecule type" value="Genomic_DNA"/>
</dbReference>
<comment type="caution">
    <text evidence="1">The sequence shown here is derived from an EMBL/GenBank/DDBJ whole genome shotgun (WGS) entry which is preliminary data.</text>
</comment>
<dbReference type="Proteomes" id="UP000004105">
    <property type="component" value="Unassembled WGS sequence"/>
</dbReference>
<reference evidence="1 2" key="1">
    <citation type="submission" date="2011-02" db="EMBL/GenBank/DDBJ databases">
        <authorList>
            <person name="Muzny D."/>
            <person name="Qin X."/>
            <person name="Deng J."/>
            <person name="Jiang H."/>
            <person name="Liu Y."/>
            <person name="Qu J."/>
            <person name="Song X.-Z."/>
            <person name="Zhang L."/>
            <person name="Thornton R."/>
            <person name="Coyle M."/>
            <person name="Francisco L."/>
            <person name="Jackson L."/>
            <person name="Javaid M."/>
            <person name="Korchina V."/>
            <person name="Kovar C."/>
            <person name="Mata R."/>
            <person name="Mathew T."/>
            <person name="Ngo R."/>
            <person name="Nguyen L."/>
            <person name="Nguyen N."/>
            <person name="Okwuonu G."/>
            <person name="Ongeri F."/>
            <person name="Pham C."/>
            <person name="Simmons D."/>
            <person name="Wilczek-Boney K."/>
            <person name="Hale W."/>
            <person name="Jakkamsetti A."/>
            <person name="Pham P."/>
            <person name="Ruth R."/>
            <person name="San Lucas F."/>
            <person name="Warren J."/>
            <person name="Zhang J."/>
            <person name="Zhao Z."/>
            <person name="Zhou C."/>
            <person name="Zhu D."/>
            <person name="Lee S."/>
            <person name="Bess C."/>
            <person name="Blankenburg K."/>
            <person name="Forbes L."/>
            <person name="Fu Q."/>
            <person name="Gubbala S."/>
            <person name="Hirani K."/>
            <person name="Jayaseelan J.C."/>
            <person name="Lara F."/>
            <person name="Munidasa M."/>
            <person name="Palculict T."/>
            <person name="Patil S."/>
            <person name="Pu L.-L."/>
            <person name="Saada N."/>
            <person name="Tang L."/>
            <person name="Weissenberger G."/>
            <person name="Zhu Y."/>
            <person name="Hemphill L."/>
            <person name="Shang Y."/>
            <person name="Youmans B."/>
            <person name="Ayvaz T."/>
            <person name="Ross M."/>
            <person name="Santibanez J."/>
            <person name="Aqrawi P."/>
            <person name="Gross S."/>
            <person name="Joshi V."/>
            <person name="Fowler G."/>
            <person name="Nazareth L."/>
            <person name="Reid J."/>
            <person name="Worley K."/>
            <person name="Petrosino J."/>
            <person name="Highlander S."/>
            <person name="Gibbs R."/>
        </authorList>
    </citation>
    <scope>NUCLEOTIDE SEQUENCE [LARGE SCALE GENOMIC DNA]</scope>
    <source>
        <strain evidence="1 2">ATCC BAA-1200</strain>
    </source>
</reference>
<evidence type="ECO:0000313" key="1">
    <source>
        <dbReference type="EMBL" id="EGF09975.1"/>
    </source>
</evidence>